<evidence type="ECO:0000313" key="4">
    <source>
        <dbReference type="WBParaSite" id="HNAJ_0000742101-mRNA-1"/>
    </source>
</evidence>
<reference evidence="2 3" key="2">
    <citation type="submission" date="2018-11" db="EMBL/GenBank/DDBJ databases">
        <authorList>
            <consortium name="Pathogen Informatics"/>
        </authorList>
    </citation>
    <scope>NUCLEOTIDE SEQUENCE [LARGE SCALE GENOMIC DNA]</scope>
</reference>
<dbReference type="GO" id="GO:0017148">
    <property type="term" value="P:negative regulation of translation"/>
    <property type="evidence" value="ECO:0007669"/>
    <property type="project" value="TreeGrafter"/>
</dbReference>
<evidence type="ECO:0000313" key="2">
    <source>
        <dbReference type="EMBL" id="VDO03277.1"/>
    </source>
</evidence>
<evidence type="ECO:0000256" key="1">
    <source>
        <dbReference type="ARBA" id="ARBA00010574"/>
    </source>
</evidence>
<dbReference type="Proteomes" id="UP000278807">
    <property type="component" value="Unassembled WGS sequence"/>
</dbReference>
<accession>A0A0R3TJX5</accession>
<dbReference type="InterPro" id="IPR004394">
    <property type="entry name" value="Iojap/RsfS/C7orf30"/>
</dbReference>
<dbReference type="Pfam" id="PF02410">
    <property type="entry name" value="RsfS"/>
    <property type="match status" value="1"/>
</dbReference>
<evidence type="ECO:0000313" key="3">
    <source>
        <dbReference type="Proteomes" id="UP000278807"/>
    </source>
</evidence>
<dbReference type="OrthoDB" id="21330at2759"/>
<dbReference type="Gene3D" id="3.30.460.10">
    <property type="entry name" value="Beta Polymerase, domain 2"/>
    <property type="match status" value="1"/>
</dbReference>
<organism evidence="4">
    <name type="scientific">Rodentolepis nana</name>
    <name type="common">Dwarf tapeworm</name>
    <name type="synonym">Hymenolepis nana</name>
    <dbReference type="NCBI Taxonomy" id="102285"/>
    <lineage>
        <taxon>Eukaryota</taxon>
        <taxon>Metazoa</taxon>
        <taxon>Spiralia</taxon>
        <taxon>Lophotrochozoa</taxon>
        <taxon>Platyhelminthes</taxon>
        <taxon>Cestoda</taxon>
        <taxon>Eucestoda</taxon>
        <taxon>Cyclophyllidea</taxon>
        <taxon>Hymenolepididae</taxon>
        <taxon>Rodentolepis</taxon>
    </lineage>
</organism>
<dbReference type="NCBIfam" id="TIGR00090">
    <property type="entry name" value="rsfS_iojap_ybeB"/>
    <property type="match status" value="1"/>
</dbReference>
<name>A0A0R3TJX5_RODNA</name>
<keyword evidence="3" id="KW-1185">Reference proteome</keyword>
<proteinExistence type="inferred from homology"/>
<dbReference type="GO" id="GO:0043023">
    <property type="term" value="F:ribosomal large subunit binding"/>
    <property type="evidence" value="ECO:0007669"/>
    <property type="project" value="TreeGrafter"/>
</dbReference>
<comment type="similarity">
    <text evidence="1">Belongs to the Iojap/RsfS family.</text>
</comment>
<dbReference type="STRING" id="102285.A0A0R3TJX5"/>
<dbReference type="WBParaSite" id="HNAJ_0000742101-mRNA-1">
    <property type="protein sequence ID" value="HNAJ_0000742101-mRNA-1"/>
    <property type="gene ID" value="HNAJ_0000742101"/>
</dbReference>
<dbReference type="PANTHER" id="PTHR21043">
    <property type="entry name" value="IOJAP SUPERFAMILY ORTHOLOG"/>
    <property type="match status" value="1"/>
</dbReference>
<dbReference type="PANTHER" id="PTHR21043:SF0">
    <property type="entry name" value="MITOCHONDRIAL ASSEMBLY OF RIBOSOMAL LARGE SUBUNIT PROTEIN 1"/>
    <property type="match status" value="1"/>
</dbReference>
<dbReference type="AlphaFoldDB" id="A0A0R3TJX5"/>
<dbReference type="GO" id="GO:0005739">
    <property type="term" value="C:mitochondrion"/>
    <property type="evidence" value="ECO:0007669"/>
    <property type="project" value="TreeGrafter"/>
</dbReference>
<protein>
    <submittedName>
        <fullName evidence="4">Mitochondrial assembly of ribosomal large subunit protein 1</fullName>
    </submittedName>
</protein>
<gene>
    <name evidence="2" type="ORF">HNAJ_LOCUS7417</name>
</gene>
<sequence>MLRTVVHFLRTFPRMPKFLGPTFLQGFCINQRLYSDDPKKNFTSITSNDENEDSVIEIYDVPVDQQFDEDPEFDYFNQSLDYYNYPFICPGRASNGVFDLSEIVQFLRSEMFIDIVAIRLPDVACCGDYMVIASANSIKHMTQSSRILQKLFKMKRSPSDSIPNFEGLDRKSDWIAVDLGNIILHMFATKECRNRYDLESLWGIGAEFDLKAQGLDEVEKQSEQSAPLGLTQADWERILAEVAADEAKHS</sequence>
<dbReference type="SUPFAM" id="SSF81301">
    <property type="entry name" value="Nucleotidyltransferase"/>
    <property type="match status" value="1"/>
</dbReference>
<dbReference type="GO" id="GO:0090071">
    <property type="term" value="P:negative regulation of ribosome biogenesis"/>
    <property type="evidence" value="ECO:0007669"/>
    <property type="project" value="TreeGrafter"/>
</dbReference>
<dbReference type="EMBL" id="UZAE01012048">
    <property type="protein sequence ID" value="VDO03277.1"/>
    <property type="molecule type" value="Genomic_DNA"/>
</dbReference>
<reference evidence="4" key="1">
    <citation type="submission" date="2017-02" db="UniProtKB">
        <authorList>
            <consortium name="WormBaseParasite"/>
        </authorList>
    </citation>
    <scope>IDENTIFICATION</scope>
</reference>
<dbReference type="InterPro" id="IPR043519">
    <property type="entry name" value="NT_sf"/>
</dbReference>